<protein>
    <submittedName>
        <fullName evidence="1">Uncharacterized protein</fullName>
    </submittedName>
</protein>
<sequence length="311" mass="32448">MAVGRGYDITGYVTASESYTVGETFVRLARASYGEPCGRWVPPVSSGQEALILGVSLSVSLPSHGRASSCQRSGSLVASVRARGALVTRGSVGPGLGALAGAALTVAPPAAQQAHVGHAGVDFPEVAAVAHALAAHAVAAPAADGRLRSSGAFGPAAAVLLRGVVVALRTLAVRPQATRVAQANAALSHSKLTVTERESLKPTGLMMKVFFFCLGQPRALASTLKETCMTGGGFSLAPILYRNLNASDADAERGALTMVVDMLYMFSESRWHRPSLGRTMPARRPSRATWVFASEVKMRRWDAPGRQPISS</sequence>
<name>A0A4Z2HRU3_9TELE</name>
<evidence type="ECO:0000313" key="2">
    <source>
        <dbReference type="Proteomes" id="UP000314294"/>
    </source>
</evidence>
<organism evidence="1 2">
    <name type="scientific">Liparis tanakae</name>
    <name type="common">Tanaka's snailfish</name>
    <dbReference type="NCBI Taxonomy" id="230148"/>
    <lineage>
        <taxon>Eukaryota</taxon>
        <taxon>Metazoa</taxon>
        <taxon>Chordata</taxon>
        <taxon>Craniata</taxon>
        <taxon>Vertebrata</taxon>
        <taxon>Euteleostomi</taxon>
        <taxon>Actinopterygii</taxon>
        <taxon>Neopterygii</taxon>
        <taxon>Teleostei</taxon>
        <taxon>Neoteleostei</taxon>
        <taxon>Acanthomorphata</taxon>
        <taxon>Eupercaria</taxon>
        <taxon>Perciformes</taxon>
        <taxon>Cottioidei</taxon>
        <taxon>Cottales</taxon>
        <taxon>Liparidae</taxon>
        <taxon>Liparis</taxon>
    </lineage>
</organism>
<proteinExistence type="predicted"/>
<keyword evidence="2" id="KW-1185">Reference proteome</keyword>
<comment type="caution">
    <text evidence="1">The sequence shown here is derived from an EMBL/GenBank/DDBJ whole genome shotgun (WGS) entry which is preliminary data.</text>
</comment>
<dbReference type="AlphaFoldDB" id="A0A4Z2HRU3"/>
<dbReference type="EMBL" id="SRLO01000199">
    <property type="protein sequence ID" value="TNN67724.1"/>
    <property type="molecule type" value="Genomic_DNA"/>
</dbReference>
<gene>
    <name evidence="1" type="ORF">EYF80_022040</name>
</gene>
<accession>A0A4Z2HRU3</accession>
<reference evidence="1 2" key="1">
    <citation type="submission" date="2019-03" db="EMBL/GenBank/DDBJ databases">
        <title>First draft genome of Liparis tanakae, snailfish: a comprehensive survey of snailfish specific genes.</title>
        <authorList>
            <person name="Kim W."/>
            <person name="Song I."/>
            <person name="Jeong J.-H."/>
            <person name="Kim D."/>
            <person name="Kim S."/>
            <person name="Ryu S."/>
            <person name="Song J.Y."/>
            <person name="Lee S.K."/>
        </authorList>
    </citation>
    <scope>NUCLEOTIDE SEQUENCE [LARGE SCALE GENOMIC DNA]</scope>
    <source>
        <tissue evidence="1">Muscle</tissue>
    </source>
</reference>
<evidence type="ECO:0000313" key="1">
    <source>
        <dbReference type="EMBL" id="TNN67724.1"/>
    </source>
</evidence>
<dbReference type="Proteomes" id="UP000314294">
    <property type="component" value="Unassembled WGS sequence"/>
</dbReference>